<reference evidence="7 8" key="1">
    <citation type="submission" date="2019-06" db="EMBL/GenBank/DDBJ databases">
        <authorList>
            <person name="Rodrigo-Torres L."/>
            <person name="Arahal R. D."/>
            <person name="Lucena T."/>
        </authorList>
    </citation>
    <scope>NUCLEOTIDE SEQUENCE [LARGE SCALE GENOMIC DNA]</scope>
    <source>
        <strain evidence="7 8">SW08-7</strain>
    </source>
</reference>
<evidence type="ECO:0000313" key="7">
    <source>
        <dbReference type="EMBL" id="VUF13831.1"/>
    </source>
</evidence>
<evidence type="ECO:0000259" key="5">
    <source>
        <dbReference type="PROSITE" id="PS50110"/>
    </source>
</evidence>
<keyword evidence="7" id="KW-0238">DNA-binding</keyword>
<evidence type="ECO:0000313" key="9">
    <source>
        <dbReference type="Proteomes" id="UP001055303"/>
    </source>
</evidence>
<accession>A0A564G2J5</accession>
<dbReference type="PANTHER" id="PTHR44591">
    <property type="entry name" value="STRESS RESPONSE REGULATOR PROTEIN 1"/>
    <property type="match status" value="1"/>
</dbReference>
<keyword evidence="2" id="KW-0805">Transcription regulation</keyword>
<protein>
    <submittedName>
        <fullName evidence="7">DNA-binding response regulator MtrA</fullName>
    </submittedName>
</protein>
<dbReference type="EMBL" id="BPQI01000033">
    <property type="protein sequence ID" value="GJD55569.1"/>
    <property type="molecule type" value="Genomic_DNA"/>
</dbReference>
<keyword evidence="3" id="KW-0804">Transcription</keyword>
<sequence length="128" mass="14156">MERFRPAVHEGPVQVVDDDLDMRKSMTNPRTREGWRFAAAERGRAALEAVGVRKAGLIPLDLMTLEMDGYACLRALRARLGSRDIPVVMPTAKDVTADDCRRLAGRADRIVQKGASAWRISPPPCARS</sequence>
<name>A0A564G2J5_9HYPH</name>
<dbReference type="EMBL" id="CABFVH010000024">
    <property type="protein sequence ID" value="VUF13831.1"/>
    <property type="molecule type" value="Genomic_DNA"/>
</dbReference>
<dbReference type="GO" id="GO:0003677">
    <property type="term" value="F:DNA binding"/>
    <property type="evidence" value="ECO:0007669"/>
    <property type="project" value="UniProtKB-KW"/>
</dbReference>
<dbReference type="InterPro" id="IPR011006">
    <property type="entry name" value="CheY-like_superfamily"/>
</dbReference>
<evidence type="ECO:0000256" key="3">
    <source>
        <dbReference type="ARBA" id="ARBA00023163"/>
    </source>
</evidence>
<evidence type="ECO:0000256" key="2">
    <source>
        <dbReference type="ARBA" id="ARBA00023015"/>
    </source>
</evidence>
<dbReference type="InterPro" id="IPR001789">
    <property type="entry name" value="Sig_transdc_resp-reg_receiver"/>
</dbReference>
<dbReference type="GO" id="GO:0000160">
    <property type="term" value="P:phosphorelay signal transduction system"/>
    <property type="evidence" value="ECO:0007669"/>
    <property type="project" value="InterPro"/>
</dbReference>
<dbReference type="Proteomes" id="UP001055303">
    <property type="component" value="Unassembled WGS sequence"/>
</dbReference>
<organism evidence="7 8">
    <name type="scientific">Methylobacterium dankookense</name>
    <dbReference type="NCBI Taxonomy" id="560405"/>
    <lineage>
        <taxon>Bacteria</taxon>
        <taxon>Pseudomonadati</taxon>
        <taxon>Pseudomonadota</taxon>
        <taxon>Alphaproteobacteria</taxon>
        <taxon>Hyphomicrobiales</taxon>
        <taxon>Methylobacteriaceae</taxon>
        <taxon>Methylobacterium</taxon>
    </lineage>
</organism>
<dbReference type="PROSITE" id="PS50110">
    <property type="entry name" value="RESPONSE_REGULATORY"/>
    <property type="match status" value="1"/>
</dbReference>
<feature type="domain" description="Response regulatory" evidence="5">
    <location>
        <begin position="12"/>
        <end position="128"/>
    </location>
</feature>
<keyword evidence="1 4" id="KW-0597">Phosphoprotein</keyword>
<dbReference type="Pfam" id="PF00072">
    <property type="entry name" value="Response_reg"/>
    <property type="match status" value="1"/>
</dbReference>
<evidence type="ECO:0000256" key="1">
    <source>
        <dbReference type="ARBA" id="ARBA00022553"/>
    </source>
</evidence>
<dbReference type="RefSeq" id="WP_238178798.1">
    <property type="nucleotide sequence ID" value="NZ_BPQI01000033.1"/>
</dbReference>
<dbReference type="Gene3D" id="3.40.50.2300">
    <property type="match status" value="1"/>
</dbReference>
<proteinExistence type="predicted"/>
<dbReference type="SUPFAM" id="SSF52172">
    <property type="entry name" value="CheY-like"/>
    <property type="match status" value="1"/>
</dbReference>
<evidence type="ECO:0000313" key="8">
    <source>
        <dbReference type="Proteomes" id="UP000401717"/>
    </source>
</evidence>
<keyword evidence="9" id="KW-1185">Reference proteome</keyword>
<reference evidence="6" key="2">
    <citation type="journal article" date="2021" name="Front. Microbiol.">
        <title>Comprehensive Comparative Genomics and Phenotyping of Methylobacterium Species.</title>
        <authorList>
            <person name="Alessa O."/>
            <person name="Ogura Y."/>
            <person name="Fujitani Y."/>
            <person name="Takami H."/>
            <person name="Hayashi T."/>
            <person name="Sahin N."/>
            <person name="Tani A."/>
        </authorList>
    </citation>
    <scope>NUCLEOTIDE SEQUENCE</scope>
    <source>
        <strain evidence="6">DSM 22415</strain>
    </source>
</reference>
<dbReference type="Proteomes" id="UP000401717">
    <property type="component" value="Unassembled WGS sequence"/>
</dbReference>
<dbReference type="AlphaFoldDB" id="A0A564G2J5"/>
<evidence type="ECO:0000256" key="4">
    <source>
        <dbReference type="PROSITE-ProRule" id="PRU00169"/>
    </source>
</evidence>
<feature type="modified residue" description="4-aspartylphosphate" evidence="4">
    <location>
        <position position="61"/>
    </location>
</feature>
<reference evidence="6" key="3">
    <citation type="submission" date="2021-08" db="EMBL/GenBank/DDBJ databases">
        <authorList>
            <person name="Tani A."/>
            <person name="Ola A."/>
            <person name="Ogura Y."/>
            <person name="Katsura K."/>
            <person name="Hayashi T."/>
        </authorList>
    </citation>
    <scope>NUCLEOTIDE SEQUENCE</scope>
    <source>
        <strain evidence="6">DSM 22415</strain>
    </source>
</reference>
<dbReference type="PANTHER" id="PTHR44591:SF3">
    <property type="entry name" value="RESPONSE REGULATORY DOMAIN-CONTAINING PROTEIN"/>
    <property type="match status" value="1"/>
</dbReference>
<gene>
    <name evidence="7" type="primary">mtrA</name>
    <name evidence="6" type="ORF">IFDJLNFL_1456</name>
    <name evidence="7" type="ORF">MTDSW087_03538</name>
</gene>
<evidence type="ECO:0000313" key="6">
    <source>
        <dbReference type="EMBL" id="GJD55569.1"/>
    </source>
</evidence>
<dbReference type="InterPro" id="IPR050595">
    <property type="entry name" value="Bact_response_regulator"/>
</dbReference>